<evidence type="ECO:0000313" key="2">
    <source>
        <dbReference type="EMBL" id="KAF2666880.1"/>
    </source>
</evidence>
<gene>
    <name evidence="2" type="ORF">BT63DRAFT_322272</name>
</gene>
<feature type="region of interest" description="Disordered" evidence="1">
    <location>
        <begin position="100"/>
        <end position="140"/>
    </location>
</feature>
<feature type="region of interest" description="Disordered" evidence="1">
    <location>
        <begin position="181"/>
        <end position="235"/>
    </location>
</feature>
<protein>
    <submittedName>
        <fullName evidence="2">Uncharacterized protein</fullName>
    </submittedName>
</protein>
<reference evidence="2" key="1">
    <citation type="journal article" date="2020" name="Stud. Mycol.">
        <title>101 Dothideomycetes genomes: a test case for predicting lifestyles and emergence of pathogens.</title>
        <authorList>
            <person name="Haridas S."/>
            <person name="Albert R."/>
            <person name="Binder M."/>
            <person name="Bloem J."/>
            <person name="Labutti K."/>
            <person name="Salamov A."/>
            <person name="Andreopoulos B."/>
            <person name="Baker S."/>
            <person name="Barry K."/>
            <person name="Bills G."/>
            <person name="Bluhm B."/>
            <person name="Cannon C."/>
            <person name="Castanera R."/>
            <person name="Culley D."/>
            <person name="Daum C."/>
            <person name="Ezra D."/>
            <person name="Gonzalez J."/>
            <person name="Henrissat B."/>
            <person name="Kuo A."/>
            <person name="Liang C."/>
            <person name="Lipzen A."/>
            <person name="Lutzoni F."/>
            <person name="Magnuson J."/>
            <person name="Mondo S."/>
            <person name="Nolan M."/>
            <person name="Ohm R."/>
            <person name="Pangilinan J."/>
            <person name="Park H.-J."/>
            <person name="Ramirez L."/>
            <person name="Alfaro M."/>
            <person name="Sun H."/>
            <person name="Tritt A."/>
            <person name="Yoshinaga Y."/>
            <person name="Zwiers L.-H."/>
            <person name="Turgeon B."/>
            <person name="Goodwin S."/>
            <person name="Spatafora J."/>
            <person name="Crous P."/>
            <person name="Grigoriev I."/>
        </authorList>
    </citation>
    <scope>NUCLEOTIDE SEQUENCE</scope>
    <source>
        <strain evidence="2">CBS 115976</strain>
    </source>
</reference>
<feature type="compositionally biased region" description="Low complexity" evidence="1">
    <location>
        <begin position="125"/>
        <end position="140"/>
    </location>
</feature>
<name>A0A6A6U4Q2_9PEZI</name>
<proteinExistence type="predicted"/>
<feature type="compositionally biased region" description="Polar residues" evidence="1">
    <location>
        <begin position="182"/>
        <end position="214"/>
    </location>
</feature>
<keyword evidence="3" id="KW-1185">Reference proteome</keyword>
<sequence>MSHTCESTLQSLIRSIDHNDVDATNSNLSGSNFPNVTIVTTLSNLSNVPYAPYVPTSKSPTDSHTFEFAKRCSKESIPTFKAPKHSIHPINVMGSFFSRPAARKHHRPSISEPTPLAKDIDGDTSSPASQHSDQSQSHHSVSPLCLIHHAIQPEYSGERGHPLRSHPVNRVEILEQLKALRQSKTTASSQSQNLPEGSRQAQSSLGREASNASKAANGPAEQRQQSKERKPPIYALHLPCDEVNTRPIDPTELALMTGAAYHAQRHR</sequence>
<organism evidence="2 3">
    <name type="scientific">Microthyrium microscopicum</name>
    <dbReference type="NCBI Taxonomy" id="703497"/>
    <lineage>
        <taxon>Eukaryota</taxon>
        <taxon>Fungi</taxon>
        <taxon>Dikarya</taxon>
        <taxon>Ascomycota</taxon>
        <taxon>Pezizomycotina</taxon>
        <taxon>Dothideomycetes</taxon>
        <taxon>Dothideomycetes incertae sedis</taxon>
        <taxon>Microthyriales</taxon>
        <taxon>Microthyriaceae</taxon>
        <taxon>Microthyrium</taxon>
    </lineage>
</organism>
<accession>A0A6A6U4Q2</accession>
<dbReference type="AlphaFoldDB" id="A0A6A6U4Q2"/>
<evidence type="ECO:0000313" key="3">
    <source>
        <dbReference type="Proteomes" id="UP000799302"/>
    </source>
</evidence>
<dbReference type="EMBL" id="MU004238">
    <property type="protein sequence ID" value="KAF2666880.1"/>
    <property type="molecule type" value="Genomic_DNA"/>
</dbReference>
<evidence type="ECO:0000256" key="1">
    <source>
        <dbReference type="SAM" id="MobiDB-lite"/>
    </source>
</evidence>
<dbReference type="Proteomes" id="UP000799302">
    <property type="component" value="Unassembled WGS sequence"/>
</dbReference>